<dbReference type="SUPFAM" id="SSF51445">
    <property type="entry name" value="(Trans)glycosidases"/>
    <property type="match status" value="1"/>
</dbReference>
<evidence type="ECO:0000259" key="5">
    <source>
        <dbReference type="SMART" id="SM01217"/>
    </source>
</evidence>
<accession>A0A8H7Q4W4</accession>
<dbReference type="Pfam" id="PF00933">
    <property type="entry name" value="Glyco_hydro_3"/>
    <property type="match status" value="1"/>
</dbReference>
<gene>
    <name evidence="6" type="ORF">INT44_002778</name>
</gene>
<dbReference type="InterPro" id="IPR051915">
    <property type="entry name" value="Cellulose_Degrad_GH3"/>
</dbReference>
<feature type="domain" description="Fibronectin type III-like" evidence="5">
    <location>
        <begin position="708"/>
        <end position="777"/>
    </location>
</feature>
<evidence type="ECO:0000256" key="2">
    <source>
        <dbReference type="ARBA" id="ARBA00022801"/>
    </source>
</evidence>
<evidence type="ECO:0000256" key="3">
    <source>
        <dbReference type="ARBA" id="ARBA00023295"/>
    </source>
</evidence>
<feature type="signal peptide" evidence="4">
    <location>
        <begin position="1"/>
        <end position="19"/>
    </location>
</feature>
<dbReference type="OrthoDB" id="416222at2759"/>
<dbReference type="Pfam" id="PF01915">
    <property type="entry name" value="Glyco_hydro_3_C"/>
    <property type="match status" value="1"/>
</dbReference>
<dbReference type="InterPro" id="IPR001764">
    <property type="entry name" value="Glyco_hydro_3_N"/>
</dbReference>
<dbReference type="Proteomes" id="UP000612746">
    <property type="component" value="Unassembled WGS sequence"/>
</dbReference>
<feature type="chain" id="PRO_5034637413" description="Fibronectin type III-like domain-containing protein" evidence="4">
    <location>
        <begin position="20"/>
        <end position="789"/>
    </location>
</feature>
<dbReference type="InterPro" id="IPR026891">
    <property type="entry name" value="Fn3-like"/>
</dbReference>
<dbReference type="PANTHER" id="PTHR30620">
    <property type="entry name" value="PERIPLASMIC BETA-GLUCOSIDASE-RELATED"/>
    <property type="match status" value="1"/>
</dbReference>
<keyword evidence="3" id="KW-0326">Glycosidase</keyword>
<dbReference type="PRINTS" id="PR00133">
    <property type="entry name" value="GLHYDRLASE3"/>
</dbReference>
<sequence length="789" mass="84667">MKISIAAAFVSVFAASALASPSTSGKPPSNAVYKNPHASVEARVKDLLSRMTWEEKQAQLIQGDVRHYVDANNHVNKTALQSMAPNEAGAMFAAMIPRDDLAIAINATQSFLLHDTRLGIPSLMQSEGIHGYLDLNGTLFTSPLGFACSFNPDLVEELGDIVGSEAESMGVNNIFAPVLDLSRELRWGRVEENYGEDPHLTGELGYAFVTGLQGSKKAGTGKSAKYRVASMVKHFVAFGSPEGGLNTAPVAGGERDLRSLYLPPFKRAIKDAGALSIMSAYHSYDGVPAAANSHAMNDVLRGEWDFKGFVSSDAGAIDFLCSIHHICETSTNGVTNPAPAIIALNAGNDMEMAGSTMHYLTTVDQVKKGNLKASVVDEAVSRILRVKFLLGLFENPWTASNYNKVIHSKANVEFARKVDEESIVLLENDGTLPISESIESIAVIGPQANVMQYGDYVLHGVFERGVTPLAGIQSYVGKSTKVNYAEGCKLWSNDESEFKAAVKAAKKSKVAVVMVGTWSRDQNELWQGLNATTGEHVDVNDLALVGAQLKLVKAIQATGTPTVVVYISGKPIAEPWIKDNVNAVVQAFYPGEQGGNALANILFGKVNPSGKLSVSFPTYVGSLPSYYNYNKGGRSIDPGHIYANGTLVFGHQYVLGTPVPMWLFGHGLSYTTFTYESVKVAQSKISAKASQVEVEVKVKNSGKVDGQEVVQVYINDVVSSVVTPVMALKGFKKVAIKAGKTVTVKIPIKISELALWAQSQKYVVEPGVFQVYVGGSAETATLATNFTVY</sequence>
<reference evidence="6" key="1">
    <citation type="submission" date="2020-12" db="EMBL/GenBank/DDBJ databases">
        <title>Metabolic potential, ecology and presence of endohyphal bacteria is reflected in genomic diversity of Mucoromycotina.</title>
        <authorList>
            <person name="Muszewska A."/>
            <person name="Okrasinska A."/>
            <person name="Steczkiewicz K."/>
            <person name="Drgas O."/>
            <person name="Orlowska M."/>
            <person name="Perlinska-Lenart U."/>
            <person name="Aleksandrzak-Piekarczyk T."/>
            <person name="Szatraj K."/>
            <person name="Zielenkiewicz U."/>
            <person name="Pilsyk S."/>
            <person name="Malc E."/>
            <person name="Mieczkowski P."/>
            <person name="Kruszewska J.S."/>
            <person name="Biernat P."/>
            <person name="Pawlowska J."/>
        </authorList>
    </citation>
    <scope>NUCLEOTIDE SEQUENCE</scope>
    <source>
        <strain evidence="6">WA0000051536</strain>
    </source>
</reference>
<dbReference type="FunFam" id="3.40.50.1700:FF:000009">
    <property type="entry name" value="Periplasmic beta-glucosidase"/>
    <property type="match status" value="1"/>
</dbReference>
<dbReference type="Gene3D" id="3.40.50.1700">
    <property type="entry name" value="Glycoside hydrolase family 3 C-terminal domain"/>
    <property type="match status" value="1"/>
</dbReference>
<dbReference type="InterPro" id="IPR036962">
    <property type="entry name" value="Glyco_hydro_3_N_sf"/>
</dbReference>
<dbReference type="AlphaFoldDB" id="A0A8H7Q4W4"/>
<protein>
    <recommendedName>
        <fullName evidence="5">Fibronectin type III-like domain-containing protein</fullName>
    </recommendedName>
</protein>
<evidence type="ECO:0000256" key="1">
    <source>
        <dbReference type="ARBA" id="ARBA00005336"/>
    </source>
</evidence>
<evidence type="ECO:0000313" key="6">
    <source>
        <dbReference type="EMBL" id="KAG2186554.1"/>
    </source>
</evidence>
<dbReference type="Gene3D" id="3.20.20.300">
    <property type="entry name" value="Glycoside hydrolase, family 3, N-terminal domain"/>
    <property type="match status" value="1"/>
</dbReference>
<dbReference type="InterPro" id="IPR013783">
    <property type="entry name" value="Ig-like_fold"/>
</dbReference>
<dbReference type="InterPro" id="IPR002772">
    <property type="entry name" value="Glyco_hydro_3_C"/>
</dbReference>
<keyword evidence="7" id="KW-1185">Reference proteome</keyword>
<evidence type="ECO:0000313" key="7">
    <source>
        <dbReference type="Proteomes" id="UP000612746"/>
    </source>
</evidence>
<proteinExistence type="inferred from homology"/>
<dbReference type="PANTHER" id="PTHR30620:SF117">
    <property type="entry name" value="BETA-1,4-XYLOSIDASE (EUROFUNG)"/>
    <property type="match status" value="1"/>
</dbReference>
<keyword evidence="4" id="KW-0732">Signal</keyword>
<comment type="similarity">
    <text evidence="1">Belongs to the glycosyl hydrolase 3 family.</text>
</comment>
<dbReference type="FunFam" id="2.60.40.10:FF:000495">
    <property type="entry name" value="Periplasmic beta-glucosidase"/>
    <property type="match status" value="1"/>
</dbReference>
<dbReference type="SUPFAM" id="SSF52279">
    <property type="entry name" value="Beta-D-glucan exohydrolase, C-terminal domain"/>
    <property type="match status" value="1"/>
</dbReference>
<keyword evidence="2" id="KW-0378">Hydrolase</keyword>
<dbReference type="Pfam" id="PF14310">
    <property type="entry name" value="Fn3-like"/>
    <property type="match status" value="1"/>
</dbReference>
<comment type="caution">
    <text evidence="6">The sequence shown here is derived from an EMBL/GenBank/DDBJ whole genome shotgun (WGS) entry which is preliminary data.</text>
</comment>
<dbReference type="EMBL" id="JAEPRA010000004">
    <property type="protein sequence ID" value="KAG2186554.1"/>
    <property type="molecule type" value="Genomic_DNA"/>
</dbReference>
<dbReference type="Gene3D" id="2.60.40.10">
    <property type="entry name" value="Immunoglobulins"/>
    <property type="match status" value="1"/>
</dbReference>
<dbReference type="SMART" id="SM01217">
    <property type="entry name" value="Fn3_like"/>
    <property type="match status" value="1"/>
</dbReference>
<evidence type="ECO:0000256" key="4">
    <source>
        <dbReference type="SAM" id="SignalP"/>
    </source>
</evidence>
<organism evidence="6 7">
    <name type="scientific">Umbelopsis vinacea</name>
    <dbReference type="NCBI Taxonomy" id="44442"/>
    <lineage>
        <taxon>Eukaryota</taxon>
        <taxon>Fungi</taxon>
        <taxon>Fungi incertae sedis</taxon>
        <taxon>Mucoromycota</taxon>
        <taxon>Mucoromycotina</taxon>
        <taxon>Umbelopsidomycetes</taxon>
        <taxon>Umbelopsidales</taxon>
        <taxon>Umbelopsidaceae</taxon>
        <taxon>Umbelopsis</taxon>
    </lineage>
</organism>
<dbReference type="InterPro" id="IPR017853">
    <property type="entry name" value="GH"/>
</dbReference>
<dbReference type="InterPro" id="IPR036881">
    <property type="entry name" value="Glyco_hydro_3_C_sf"/>
</dbReference>
<dbReference type="GO" id="GO:0009251">
    <property type="term" value="P:glucan catabolic process"/>
    <property type="evidence" value="ECO:0007669"/>
    <property type="project" value="TreeGrafter"/>
</dbReference>
<name>A0A8H7Q4W4_9FUNG</name>
<dbReference type="GO" id="GO:0008422">
    <property type="term" value="F:beta-glucosidase activity"/>
    <property type="evidence" value="ECO:0007669"/>
    <property type="project" value="TreeGrafter"/>
</dbReference>